<organism evidence="12 13">
    <name type="scientific">Oryzicola mucosus</name>
    <dbReference type="NCBI Taxonomy" id="2767425"/>
    <lineage>
        <taxon>Bacteria</taxon>
        <taxon>Pseudomonadati</taxon>
        <taxon>Pseudomonadota</taxon>
        <taxon>Alphaproteobacteria</taxon>
        <taxon>Hyphomicrobiales</taxon>
        <taxon>Phyllobacteriaceae</taxon>
        <taxon>Oryzicola</taxon>
    </lineage>
</organism>
<dbReference type="InterPro" id="IPR010656">
    <property type="entry name" value="DctM"/>
</dbReference>
<feature type="transmembrane region" description="Helical" evidence="9">
    <location>
        <begin position="374"/>
        <end position="393"/>
    </location>
</feature>
<feature type="transmembrane region" description="Helical" evidence="9">
    <location>
        <begin position="330"/>
        <end position="354"/>
    </location>
</feature>
<comment type="caution">
    <text evidence="12">The sequence shown here is derived from an EMBL/GenBank/DDBJ whole genome shotgun (WGS) entry which is preliminary data.</text>
</comment>
<dbReference type="PANTHER" id="PTHR33362:SF2">
    <property type="entry name" value="TRAP TRANSPORTER LARGE PERMEASE PROTEIN"/>
    <property type="match status" value="1"/>
</dbReference>
<gene>
    <name evidence="12" type="ORF">ICI42_00820</name>
</gene>
<feature type="transmembrane region" description="Helical" evidence="9">
    <location>
        <begin position="543"/>
        <end position="566"/>
    </location>
</feature>
<protein>
    <submittedName>
        <fullName evidence="12">TRAP transporter large permease subunit</fullName>
    </submittedName>
</protein>
<evidence type="ECO:0000256" key="1">
    <source>
        <dbReference type="ARBA" id="ARBA00004429"/>
    </source>
</evidence>
<evidence type="ECO:0000256" key="4">
    <source>
        <dbReference type="ARBA" id="ARBA00022519"/>
    </source>
</evidence>
<dbReference type="Pfam" id="PF06808">
    <property type="entry name" value="DctM"/>
    <property type="match status" value="1"/>
</dbReference>
<feature type="transmembrane region" description="Helical" evidence="9">
    <location>
        <begin position="514"/>
        <end position="531"/>
    </location>
</feature>
<evidence type="ECO:0000256" key="5">
    <source>
        <dbReference type="ARBA" id="ARBA00022692"/>
    </source>
</evidence>
<accession>A0A8J6PKW4</accession>
<dbReference type="EMBL" id="JACVVX010000001">
    <property type="protein sequence ID" value="MBD0413197.1"/>
    <property type="molecule type" value="Genomic_DNA"/>
</dbReference>
<dbReference type="AlphaFoldDB" id="A0A8J6PKW4"/>
<feature type="transmembrane region" description="Helical" evidence="9">
    <location>
        <begin position="251"/>
        <end position="272"/>
    </location>
</feature>
<feature type="domain" description="Tripartite ATP-independent periplasmic transporters DctQ component" evidence="10">
    <location>
        <begin position="122"/>
        <end position="243"/>
    </location>
</feature>
<feature type="transmembrane region" description="Helical" evidence="9">
    <location>
        <begin position="108"/>
        <end position="135"/>
    </location>
</feature>
<feature type="transmembrane region" description="Helical" evidence="9">
    <location>
        <begin position="284"/>
        <end position="310"/>
    </location>
</feature>
<feature type="transmembrane region" description="Helical" evidence="9">
    <location>
        <begin position="627"/>
        <end position="656"/>
    </location>
</feature>
<evidence type="ECO:0000259" key="11">
    <source>
        <dbReference type="Pfam" id="PF06808"/>
    </source>
</evidence>
<evidence type="ECO:0000256" key="6">
    <source>
        <dbReference type="ARBA" id="ARBA00022989"/>
    </source>
</evidence>
<dbReference type="GO" id="GO:0022857">
    <property type="term" value="F:transmembrane transporter activity"/>
    <property type="evidence" value="ECO:0007669"/>
    <property type="project" value="UniProtKB-UniRule"/>
</dbReference>
<evidence type="ECO:0000256" key="7">
    <source>
        <dbReference type="ARBA" id="ARBA00023136"/>
    </source>
</evidence>
<evidence type="ECO:0000256" key="9">
    <source>
        <dbReference type="SAM" id="Phobius"/>
    </source>
</evidence>
<keyword evidence="3" id="KW-1003">Cell membrane</keyword>
<feature type="transmembrane region" description="Helical" evidence="9">
    <location>
        <begin position="223"/>
        <end position="242"/>
    </location>
</feature>
<keyword evidence="5 9" id="KW-0812">Transmembrane</keyword>
<dbReference type="GO" id="GO:0005886">
    <property type="term" value="C:plasma membrane"/>
    <property type="evidence" value="ECO:0007669"/>
    <property type="project" value="UniProtKB-SubCell"/>
</dbReference>
<sequence length="689" mass="71086">MTSKCLALSTTEGVFSVSDSRAVRSRHRRGGYRHNRLLWRFASFTAVESPVVRARSGIDHESRIGSSTGHPARRQRWLRPVSAPEIPEPLERPRAAPLARHCLRAVEAALGAVVATILAVLLAVVLSTVVLRYAFNTGVLGSEDLGIWLHVALIAFGAPLAVNSVLAMRLDVIAKRLPAQLQTAAAVVADIFTVLAGLILSFGGTEIMSMLGGISPTLGLPEWIRFGFLGIGGALILLVLVLQRLSEEKGLAVLAAVIVGVLFYLAATRVTFQVALPPSLVLGLIAAFGLLVAAPLPHAFLAAAYLAIAFGSTLPEPAIVSSTVTGMSKFLLLAIPFFLLAGGLLTASGVANHLVRFASSLVGHRRAGLAQTTLLTSVLFSGASGSSVANAAFGASTFQPELVKRGYPPPQAGAIIAATSVLDNVIPPSVAFLILAAATNLSVGSLLVGGFFAGGVMAVCLAVAIHLTVREQVPQPRASGLERRQSAIAAIPAFGLGVIVVVGIRMGIVTTTEAAALAAFYTLLLGLGARLRFGPLFATFRQAATEASAIGLLIGTAGPFAFLLAVDDVSGLISSLTTILGGSALAVLLLSNVILLAVGLVLDIGAAILLFGPILLPSAVAAGIDPIHFGVIVVVNLMIHGLTPPLGMLVFVVSGVTRVPATALFRAVIPYLVALLASLAIICAWALIV</sequence>
<evidence type="ECO:0000256" key="8">
    <source>
        <dbReference type="RuleBase" id="RU369079"/>
    </source>
</evidence>
<dbReference type="NCBIfam" id="TIGR00786">
    <property type="entry name" value="dctM"/>
    <property type="match status" value="1"/>
</dbReference>
<comment type="subcellular location">
    <subcellularLocation>
        <location evidence="1 8">Cell inner membrane</location>
        <topology evidence="1 8">Multi-pass membrane protein</topology>
    </subcellularLocation>
</comment>
<comment type="function">
    <text evidence="8">Part of the tripartite ATP-independent periplasmic (TRAP) transport system.</text>
</comment>
<feature type="transmembrane region" description="Helical" evidence="9">
    <location>
        <begin position="668"/>
        <end position="688"/>
    </location>
</feature>
<evidence type="ECO:0000256" key="3">
    <source>
        <dbReference type="ARBA" id="ARBA00022475"/>
    </source>
</evidence>
<evidence type="ECO:0000259" key="10">
    <source>
        <dbReference type="Pfam" id="PF04290"/>
    </source>
</evidence>
<feature type="transmembrane region" description="Helical" evidence="9">
    <location>
        <begin position="179"/>
        <end position="203"/>
    </location>
</feature>
<dbReference type="Proteomes" id="UP000643405">
    <property type="component" value="Unassembled WGS sequence"/>
</dbReference>
<feature type="transmembrane region" description="Helical" evidence="9">
    <location>
        <begin position="444"/>
        <end position="467"/>
    </location>
</feature>
<keyword evidence="4 8" id="KW-0997">Cell inner membrane</keyword>
<evidence type="ECO:0000313" key="12">
    <source>
        <dbReference type="EMBL" id="MBD0413197.1"/>
    </source>
</evidence>
<keyword evidence="7 9" id="KW-0472">Membrane</keyword>
<dbReference type="InterPro" id="IPR004681">
    <property type="entry name" value="TRAP_DctM"/>
</dbReference>
<keyword evidence="2 8" id="KW-0813">Transport</keyword>
<proteinExistence type="predicted"/>
<dbReference type="InterPro" id="IPR055348">
    <property type="entry name" value="DctQ"/>
</dbReference>
<feature type="domain" description="TRAP C4-dicarboxylate transport system permease DctM subunit" evidence="11">
    <location>
        <begin position="288"/>
        <end position="683"/>
    </location>
</feature>
<dbReference type="Pfam" id="PF04290">
    <property type="entry name" value="DctQ"/>
    <property type="match status" value="1"/>
</dbReference>
<feature type="transmembrane region" description="Helical" evidence="9">
    <location>
        <begin position="487"/>
        <end position="508"/>
    </location>
</feature>
<name>A0A8J6PKW4_9HYPH</name>
<keyword evidence="13" id="KW-1185">Reference proteome</keyword>
<evidence type="ECO:0000256" key="2">
    <source>
        <dbReference type="ARBA" id="ARBA00022448"/>
    </source>
</evidence>
<reference evidence="12" key="1">
    <citation type="submission" date="2020-09" db="EMBL/GenBank/DDBJ databases">
        <title>Genome seq and assembly of Tianweitania sp.</title>
        <authorList>
            <person name="Chhetri G."/>
        </authorList>
    </citation>
    <scope>NUCLEOTIDE SEQUENCE</scope>
    <source>
        <strain evidence="12">Rool2</strain>
    </source>
</reference>
<keyword evidence="6 9" id="KW-1133">Transmembrane helix</keyword>
<feature type="transmembrane region" description="Helical" evidence="9">
    <location>
        <begin position="572"/>
        <end position="590"/>
    </location>
</feature>
<feature type="transmembrane region" description="Helical" evidence="9">
    <location>
        <begin position="414"/>
        <end position="438"/>
    </location>
</feature>
<feature type="transmembrane region" description="Helical" evidence="9">
    <location>
        <begin position="595"/>
        <end position="615"/>
    </location>
</feature>
<dbReference type="PANTHER" id="PTHR33362">
    <property type="entry name" value="SIALIC ACID TRAP TRANSPORTER PERMEASE PROTEIN SIAT-RELATED"/>
    <property type="match status" value="1"/>
</dbReference>
<evidence type="ECO:0000313" key="13">
    <source>
        <dbReference type="Proteomes" id="UP000643405"/>
    </source>
</evidence>
<feature type="transmembrane region" description="Helical" evidence="9">
    <location>
        <begin position="147"/>
        <end position="167"/>
    </location>
</feature>